<sequence length="370" mass="40398">MTTTVALQRCAEYDFEKVLECIHVMFDLVPPPDVRDKNVLLKPNILYPKSPDLAVCTHPVVVGAAVKAFKELGAARVIAGESPAIANSTLAAKATGMYDQVINNGGEWADFKEPTTVACPEGKIVKTIDFAKQFLEADIVVSIAKLKSHQLMTYTGAMKNLFGLMIGLEKAGCHYRFAKKEDFAAFLTDLVVAAKPQYAIMDAIVGMDGPGGPGSGDPIKLGFLAASDNILALDWKCSELVGYNPHNILNLQDALERGIWGKDPAEFTTSGAAEDSCRCTTFRIVRDSQSLQKKMPGIINFLAKKLLTKTPQFVARKCQKCRRCEQICPAHIVKMNGPDGTAQLNDKQKCLHCFCCHEICPASAIVLRRF</sequence>
<dbReference type="InterPro" id="IPR017896">
    <property type="entry name" value="4Fe4S_Fe-S-bd"/>
</dbReference>
<feature type="domain" description="4Fe-4S ferredoxin-type" evidence="4">
    <location>
        <begin position="309"/>
        <end position="338"/>
    </location>
</feature>
<evidence type="ECO:0000256" key="2">
    <source>
        <dbReference type="ARBA" id="ARBA00023004"/>
    </source>
</evidence>
<dbReference type="EMBL" id="FORI01000005">
    <property type="protein sequence ID" value="SFI73192.1"/>
    <property type="molecule type" value="Genomic_DNA"/>
</dbReference>
<evidence type="ECO:0000256" key="1">
    <source>
        <dbReference type="ARBA" id="ARBA00022723"/>
    </source>
</evidence>
<dbReference type="PROSITE" id="PS00198">
    <property type="entry name" value="4FE4S_FER_1"/>
    <property type="match status" value="1"/>
</dbReference>
<keyword evidence="2" id="KW-0408">Iron</keyword>
<evidence type="ECO:0000259" key="4">
    <source>
        <dbReference type="PROSITE" id="PS51379"/>
    </source>
</evidence>
<dbReference type="InterPro" id="IPR017900">
    <property type="entry name" value="4Fe4S_Fe_S_CS"/>
</dbReference>
<dbReference type="RefSeq" id="WP_074931363.1">
    <property type="nucleotide sequence ID" value="NZ_FORI01000005.1"/>
</dbReference>
<evidence type="ECO:0000256" key="3">
    <source>
        <dbReference type="ARBA" id="ARBA00023014"/>
    </source>
</evidence>
<evidence type="ECO:0000313" key="5">
    <source>
        <dbReference type="EMBL" id="SFI73192.1"/>
    </source>
</evidence>
<dbReference type="GO" id="GO:0051536">
    <property type="term" value="F:iron-sulfur cluster binding"/>
    <property type="evidence" value="ECO:0007669"/>
    <property type="project" value="UniProtKB-KW"/>
</dbReference>
<dbReference type="InterPro" id="IPR007160">
    <property type="entry name" value="DUF362"/>
</dbReference>
<gene>
    <name evidence="5" type="ORF">SAMN04487775_10530</name>
</gene>
<dbReference type="SUPFAM" id="SSF54862">
    <property type="entry name" value="4Fe-4S ferredoxins"/>
    <property type="match status" value="1"/>
</dbReference>
<organism evidence="5 6">
    <name type="scientific">Treponema bryantii</name>
    <dbReference type="NCBI Taxonomy" id="163"/>
    <lineage>
        <taxon>Bacteria</taxon>
        <taxon>Pseudomonadati</taxon>
        <taxon>Spirochaetota</taxon>
        <taxon>Spirochaetia</taxon>
        <taxon>Spirochaetales</taxon>
        <taxon>Treponemataceae</taxon>
        <taxon>Treponema</taxon>
    </lineage>
</organism>
<dbReference type="Pfam" id="PF04015">
    <property type="entry name" value="DUF362"/>
    <property type="match status" value="1"/>
</dbReference>
<keyword evidence="6" id="KW-1185">Reference proteome</keyword>
<reference evidence="6" key="1">
    <citation type="submission" date="2016-10" db="EMBL/GenBank/DDBJ databases">
        <authorList>
            <person name="Varghese N."/>
            <person name="Submissions S."/>
        </authorList>
    </citation>
    <scope>NUCLEOTIDE SEQUENCE [LARGE SCALE GENOMIC DNA]</scope>
    <source>
        <strain evidence="6">XBD1002</strain>
    </source>
</reference>
<feature type="domain" description="4Fe-4S ferredoxin-type" evidence="4">
    <location>
        <begin position="340"/>
        <end position="370"/>
    </location>
</feature>
<dbReference type="Proteomes" id="UP000182737">
    <property type="component" value="Unassembled WGS sequence"/>
</dbReference>
<dbReference type="Gene3D" id="3.30.70.20">
    <property type="match status" value="1"/>
</dbReference>
<dbReference type="GO" id="GO:0046872">
    <property type="term" value="F:metal ion binding"/>
    <property type="evidence" value="ECO:0007669"/>
    <property type="project" value="UniProtKB-KW"/>
</dbReference>
<protein>
    <submittedName>
        <fullName evidence="5">Uncharacterized conserved protein, DUF362 family</fullName>
    </submittedName>
</protein>
<accession>A0A1I3KL22</accession>
<keyword evidence="1" id="KW-0479">Metal-binding</keyword>
<proteinExistence type="predicted"/>
<keyword evidence="3" id="KW-0411">Iron-sulfur</keyword>
<name>A0A1I3KL22_9SPIR</name>
<dbReference type="AlphaFoldDB" id="A0A1I3KL22"/>
<dbReference type="OrthoDB" id="9807879at2"/>
<dbReference type="PROSITE" id="PS51379">
    <property type="entry name" value="4FE4S_FER_2"/>
    <property type="match status" value="2"/>
</dbReference>
<evidence type="ECO:0000313" key="6">
    <source>
        <dbReference type="Proteomes" id="UP000182737"/>
    </source>
</evidence>